<gene>
    <name evidence="1" type="ORF">DQM28_10520</name>
</gene>
<organism evidence="1 2">
    <name type="scientific">Leptospira mayottensis</name>
    <dbReference type="NCBI Taxonomy" id="1137606"/>
    <lineage>
        <taxon>Bacteria</taxon>
        <taxon>Pseudomonadati</taxon>
        <taxon>Spirochaetota</taxon>
        <taxon>Spirochaetia</taxon>
        <taxon>Leptospirales</taxon>
        <taxon>Leptospiraceae</taxon>
        <taxon>Leptospira</taxon>
    </lineage>
</organism>
<evidence type="ECO:0008006" key="3">
    <source>
        <dbReference type="Google" id="ProtNLM"/>
    </source>
</evidence>
<proteinExistence type="predicted"/>
<accession>A0ABN5NVZ8</accession>
<dbReference type="Proteomes" id="UP000258889">
    <property type="component" value="Chromosome i"/>
</dbReference>
<dbReference type="EMBL" id="CP030144">
    <property type="protein sequence ID" value="AXR64594.1"/>
    <property type="molecule type" value="Genomic_DNA"/>
</dbReference>
<evidence type="ECO:0000313" key="1">
    <source>
        <dbReference type="EMBL" id="AXR64594.1"/>
    </source>
</evidence>
<reference evidence="1 2" key="1">
    <citation type="submission" date="2018-09" db="EMBL/GenBank/DDBJ databases">
        <title>Complete Genome sequences of three Leptospira mayottensis isolates obtained from Tenrecid mammals endemic to the Malagasy region.</title>
        <authorList>
            <person name="Cordonin C."/>
            <person name="Toty C."/>
        </authorList>
    </citation>
    <scope>NUCLEOTIDE SEQUENCE [LARGE SCALE GENOMIC DNA]</scope>
    <source>
        <strain evidence="1 2">MDI222</strain>
    </source>
</reference>
<evidence type="ECO:0000313" key="2">
    <source>
        <dbReference type="Proteomes" id="UP000258889"/>
    </source>
</evidence>
<protein>
    <recommendedName>
        <fullName evidence="3">DUF1564 family protein</fullName>
    </recommendedName>
</protein>
<sequence length="72" mass="8388">MQRIHTITFTRNTHLLLFNDLFRKVTNTRSQNLKRNLQSFGKSVTSAGVPTDYVSLRKFIAFRTISFVVKLL</sequence>
<keyword evidence="2" id="KW-1185">Reference proteome</keyword>
<name>A0ABN5NVZ8_9LEPT</name>